<organism evidence="1 2">
    <name type="scientific">Methanotorris formicicus Mc-S-70</name>
    <dbReference type="NCBI Taxonomy" id="647171"/>
    <lineage>
        <taxon>Archaea</taxon>
        <taxon>Methanobacteriati</taxon>
        <taxon>Methanobacteriota</taxon>
        <taxon>Methanomada group</taxon>
        <taxon>Methanococci</taxon>
        <taxon>Methanococcales</taxon>
        <taxon>Methanocaldococcaceae</taxon>
        <taxon>Methanotorris</taxon>
    </lineage>
</organism>
<dbReference type="GO" id="GO:0003677">
    <property type="term" value="F:DNA binding"/>
    <property type="evidence" value="ECO:0007669"/>
    <property type="project" value="InterPro"/>
</dbReference>
<proteinExistence type="predicted"/>
<dbReference type="GO" id="GO:0009307">
    <property type="term" value="P:DNA restriction-modification system"/>
    <property type="evidence" value="ECO:0007669"/>
    <property type="project" value="InterPro"/>
</dbReference>
<name>H1KX19_9EURY</name>
<dbReference type="InterPro" id="IPR019068">
    <property type="entry name" value="Restrct_endonuc_II_MjaI"/>
</dbReference>
<dbReference type="Proteomes" id="UP000003706">
    <property type="component" value="Unassembled WGS sequence"/>
</dbReference>
<keyword evidence="2" id="KW-1185">Reference proteome</keyword>
<evidence type="ECO:0000313" key="1">
    <source>
        <dbReference type="EMBL" id="EHP88845.1"/>
    </source>
</evidence>
<protein>
    <submittedName>
        <fullName evidence="1">Restriction enzyme, type II R/M system 1</fullName>
    </submittedName>
</protein>
<reference evidence="1 2" key="1">
    <citation type="submission" date="2011-09" db="EMBL/GenBank/DDBJ databases">
        <title>The draft genome of Methanotorris formicicus Mc-S-70.</title>
        <authorList>
            <consortium name="US DOE Joint Genome Institute (JGI-PGF)"/>
            <person name="Lucas S."/>
            <person name="Han J."/>
            <person name="Lapidus A."/>
            <person name="Cheng J.-F."/>
            <person name="Goodwin L."/>
            <person name="Pitluck S."/>
            <person name="Peters L."/>
            <person name="Land M.L."/>
            <person name="Hauser L."/>
            <person name="Sieprawska-Lupa M."/>
            <person name="Takai K."/>
            <person name="Miyazaki J."/>
            <person name="Whitman W."/>
            <person name="Woyke T.J."/>
        </authorList>
    </citation>
    <scope>NUCLEOTIDE SEQUENCE [LARGE SCALE GENOMIC DNA]</scope>
    <source>
        <strain evidence="1 2">Mc-S-70</strain>
    </source>
</reference>
<dbReference type="GO" id="GO:0009036">
    <property type="term" value="F:type II site-specific deoxyribonuclease activity"/>
    <property type="evidence" value="ECO:0007669"/>
    <property type="project" value="InterPro"/>
</dbReference>
<dbReference type="AlphaFoldDB" id="H1KX19"/>
<dbReference type="RefSeq" id="WP_007043788.1">
    <property type="nucleotide sequence ID" value="NZ_AGJL01000005.1"/>
</dbReference>
<accession>H1KX19</accession>
<dbReference type="EMBL" id="AGJL01000005">
    <property type="protein sequence ID" value="EHP88845.1"/>
    <property type="molecule type" value="Genomic_DNA"/>
</dbReference>
<evidence type="ECO:0000313" key="2">
    <source>
        <dbReference type="Proteomes" id="UP000003706"/>
    </source>
</evidence>
<sequence length="106" mass="12545">MTKLENLLSLSSPKFPKYSSQLINLANMYSHATRSKNVGQMSGLMKEFKENGGRTFEDRKKWYLSKYPNAIDEATKKIMKKINEFKKVLNEIDEEIIRNWVFRESY</sequence>
<dbReference type="OrthoDB" id="195457at2157"/>
<gene>
    <name evidence="1" type="ORF">MetfoDRAFT_0342</name>
</gene>
<comment type="caution">
    <text evidence="1">The sequence shown here is derived from an EMBL/GenBank/DDBJ whole genome shotgun (WGS) entry which is preliminary data.</text>
</comment>
<dbReference type="Pfam" id="PF09568">
    <property type="entry name" value="RE_MjaI"/>
    <property type="match status" value="1"/>
</dbReference>